<dbReference type="EMBL" id="JAXQNO010000021">
    <property type="protein sequence ID" value="KAK4769635.1"/>
    <property type="molecule type" value="Genomic_DNA"/>
</dbReference>
<keyword evidence="3 4" id="KW-0808">Transferase</keyword>
<evidence type="ECO:0000256" key="2">
    <source>
        <dbReference type="ARBA" id="ARBA00022676"/>
    </source>
</evidence>
<evidence type="ECO:0000256" key="1">
    <source>
        <dbReference type="ARBA" id="ARBA00009995"/>
    </source>
</evidence>
<evidence type="ECO:0000256" key="4">
    <source>
        <dbReference type="RuleBase" id="RU003718"/>
    </source>
</evidence>
<accession>A0AAN7KN06</accession>
<dbReference type="InterPro" id="IPR035595">
    <property type="entry name" value="UDP_glycos_trans_CS"/>
</dbReference>
<protein>
    <recommendedName>
        <fullName evidence="5">Glycosyltransferase</fullName>
        <ecNumber evidence="5">2.4.1.-</ecNumber>
    </recommendedName>
</protein>
<reference evidence="6 7" key="1">
    <citation type="journal article" date="2023" name="Hortic Res">
        <title>Pangenome of water caltrop reveals structural variations and asymmetric subgenome divergence after allopolyploidization.</title>
        <authorList>
            <person name="Zhang X."/>
            <person name="Chen Y."/>
            <person name="Wang L."/>
            <person name="Yuan Y."/>
            <person name="Fang M."/>
            <person name="Shi L."/>
            <person name="Lu R."/>
            <person name="Comes H.P."/>
            <person name="Ma Y."/>
            <person name="Chen Y."/>
            <person name="Huang G."/>
            <person name="Zhou Y."/>
            <person name="Zheng Z."/>
            <person name="Qiu Y."/>
        </authorList>
    </citation>
    <scope>NUCLEOTIDE SEQUENCE [LARGE SCALE GENOMIC DNA]</scope>
    <source>
        <strain evidence="6">F231</strain>
    </source>
</reference>
<dbReference type="EC" id="2.4.1.-" evidence="5"/>
<dbReference type="PROSITE" id="PS00375">
    <property type="entry name" value="UDPGT"/>
    <property type="match status" value="1"/>
</dbReference>
<dbReference type="Gene3D" id="3.40.50.2000">
    <property type="entry name" value="Glycogen Phosphorylase B"/>
    <property type="match status" value="2"/>
</dbReference>
<proteinExistence type="inferred from homology"/>
<name>A0AAN7KN06_TRANT</name>
<dbReference type="CDD" id="cd03784">
    <property type="entry name" value="GT1_Gtf-like"/>
    <property type="match status" value="1"/>
</dbReference>
<dbReference type="FunFam" id="3.40.50.2000:FF:000060">
    <property type="entry name" value="Glycosyltransferase"/>
    <property type="match status" value="1"/>
</dbReference>
<dbReference type="Pfam" id="PF00201">
    <property type="entry name" value="UDPGT"/>
    <property type="match status" value="1"/>
</dbReference>
<keyword evidence="7" id="KW-1185">Reference proteome</keyword>
<sequence length="487" mass="53470">MASSEPAAKPQAVFLPCPAPSHVTSALKLAKLLHWKGFHITFVNTEANQERILRAGGDGPSFIADGLPSDFQFTTIPDGLPSPDAVQGARYIDAVNESMRNLMREPFIDLVETLNRRAALDTSFPPVSCIVSDCLMTFTTAPVGAKFGIPVVNFWPISATAVLCFMRCPELFEGGFIPFQGHRSVNHLETVVDLIPGMKQMRLRDFPNLLGNSPVDEMVFHLTLDAIKCGEGSAAEVVNTYESLEPDALEALSSMLQKPVYAVGPLSLLLGRIPREENRTRDIRCNLWEEETECLRWLNSKQPSSVLYVNFGSLAHLTPQQAAEFASGISDSGHPFLWVIRRDLVEGGATAIPIPEEIDGRGFTSGWCPQEEVLNHPAVGGFLTHCGWNSTMESLSAGVPMLCWPCFADQHTNCRFVCHECQTGIEMSHDVKRDEVASLVRELMGGEEGKKLKKRALELKKSTEEAAGPSGTSSNAFHRLVLETFLM</sequence>
<comment type="caution">
    <text evidence="6">The sequence shown here is derived from an EMBL/GenBank/DDBJ whole genome shotgun (WGS) entry which is preliminary data.</text>
</comment>
<dbReference type="InterPro" id="IPR002213">
    <property type="entry name" value="UDP_glucos_trans"/>
</dbReference>
<evidence type="ECO:0000256" key="3">
    <source>
        <dbReference type="ARBA" id="ARBA00022679"/>
    </source>
</evidence>
<keyword evidence="2 4" id="KW-0328">Glycosyltransferase</keyword>
<evidence type="ECO:0000313" key="7">
    <source>
        <dbReference type="Proteomes" id="UP001346149"/>
    </source>
</evidence>
<dbReference type="PANTHER" id="PTHR11926">
    <property type="entry name" value="GLUCOSYL/GLUCURONOSYL TRANSFERASES"/>
    <property type="match status" value="1"/>
</dbReference>
<dbReference type="GO" id="GO:0080044">
    <property type="term" value="F:quercetin 7-O-glucosyltransferase activity"/>
    <property type="evidence" value="ECO:0007669"/>
    <property type="project" value="TreeGrafter"/>
</dbReference>
<dbReference type="SUPFAM" id="SSF53756">
    <property type="entry name" value="UDP-Glycosyltransferase/glycogen phosphorylase"/>
    <property type="match status" value="1"/>
</dbReference>
<dbReference type="PANTHER" id="PTHR11926:SF774">
    <property type="entry name" value="UDP-GLYCOSYLTRANSFERASE 85A1-RELATED"/>
    <property type="match status" value="1"/>
</dbReference>
<dbReference type="GO" id="GO:0080043">
    <property type="term" value="F:quercetin 3-O-glucosyltransferase activity"/>
    <property type="evidence" value="ECO:0007669"/>
    <property type="project" value="TreeGrafter"/>
</dbReference>
<dbReference type="AlphaFoldDB" id="A0AAN7KN06"/>
<evidence type="ECO:0000256" key="5">
    <source>
        <dbReference type="RuleBase" id="RU362057"/>
    </source>
</evidence>
<dbReference type="Proteomes" id="UP001346149">
    <property type="component" value="Unassembled WGS sequence"/>
</dbReference>
<gene>
    <name evidence="6" type="ORF">SAY86_027785</name>
</gene>
<organism evidence="6 7">
    <name type="scientific">Trapa natans</name>
    <name type="common">Water chestnut</name>
    <dbReference type="NCBI Taxonomy" id="22666"/>
    <lineage>
        <taxon>Eukaryota</taxon>
        <taxon>Viridiplantae</taxon>
        <taxon>Streptophyta</taxon>
        <taxon>Embryophyta</taxon>
        <taxon>Tracheophyta</taxon>
        <taxon>Spermatophyta</taxon>
        <taxon>Magnoliopsida</taxon>
        <taxon>eudicotyledons</taxon>
        <taxon>Gunneridae</taxon>
        <taxon>Pentapetalae</taxon>
        <taxon>rosids</taxon>
        <taxon>malvids</taxon>
        <taxon>Myrtales</taxon>
        <taxon>Lythraceae</taxon>
        <taxon>Trapa</taxon>
    </lineage>
</organism>
<comment type="similarity">
    <text evidence="1 4">Belongs to the UDP-glycosyltransferase family.</text>
</comment>
<evidence type="ECO:0000313" key="6">
    <source>
        <dbReference type="EMBL" id="KAK4769635.1"/>
    </source>
</evidence>